<dbReference type="GO" id="GO:0005789">
    <property type="term" value="C:endoplasmic reticulum membrane"/>
    <property type="evidence" value="ECO:0007669"/>
    <property type="project" value="UniProtKB-SubCell"/>
</dbReference>
<keyword evidence="13" id="KW-0732">Signal</keyword>
<evidence type="ECO:0000256" key="12">
    <source>
        <dbReference type="SAM" id="Phobius"/>
    </source>
</evidence>
<dbReference type="InterPro" id="IPR020464">
    <property type="entry name" value="LanC-like_prot_euk"/>
</dbReference>
<dbReference type="InterPro" id="IPR013233">
    <property type="entry name" value="PIG-X/PBN1"/>
</dbReference>
<evidence type="ECO:0008006" key="16">
    <source>
        <dbReference type="Google" id="ProtNLM"/>
    </source>
</evidence>
<organism evidence="14 15">
    <name type="scientific">Polyplax serrata</name>
    <name type="common">Common mouse louse</name>
    <dbReference type="NCBI Taxonomy" id="468196"/>
    <lineage>
        <taxon>Eukaryota</taxon>
        <taxon>Metazoa</taxon>
        <taxon>Ecdysozoa</taxon>
        <taxon>Arthropoda</taxon>
        <taxon>Hexapoda</taxon>
        <taxon>Insecta</taxon>
        <taxon>Pterygota</taxon>
        <taxon>Neoptera</taxon>
        <taxon>Paraneoptera</taxon>
        <taxon>Psocodea</taxon>
        <taxon>Troctomorpha</taxon>
        <taxon>Phthiraptera</taxon>
        <taxon>Anoplura</taxon>
        <taxon>Polyplacidae</taxon>
        <taxon>Polyplax</taxon>
    </lineage>
</organism>
<dbReference type="AlphaFoldDB" id="A0AAN8PC27"/>
<comment type="subcellular location">
    <subcellularLocation>
        <location evidence="1">Endoplasmic reticulum membrane</location>
        <topology evidence="1">Single-pass membrane protein</topology>
    </subcellularLocation>
</comment>
<dbReference type="GO" id="GO:0006506">
    <property type="term" value="P:GPI anchor biosynthetic process"/>
    <property type="evidence" value="ECO:0007669"/>
    <property type="project" value="UniProtKB-KW"/>
</dbReference>
<dbReference type="Pfam" id="PF08320">
    <property type="entry name" value="PIG-X"/>
    <property type="match status" value="1"/>
</dbReference>
<evidence type="ECO:0000256" key="13">
    <source>
        <dbReference type="SAM" id="SignalP"/>
    </source>
</evidence>
<evidence type="ECO:0000256" key="7">
    <source>
        <dbReference type="ARBA" id="ARBA00022824"/>
    </source>
</evidence>
<keyword evidence="7" id="KW-0256">Endoplasmic reticulum</keyword>
<evidence type="ECO:0000313" key="15">
    <source>
        <dbReference type="Proteomes" id="UP001372834"/>
    </source>
</evidence>
<dbReference type="GO" id="GO:0031179">
    <property type="term" value="P:peptide modification"/>
    <property type="evidence" value="ECO:0007669"/>
    <property type="project" value="InterPro"/>
</dbReference>
<dbReference type="PRINTS" id="PR01950">
    <property type="entry name" value="LANCSUPER"/>
</dbReference>
<feature type="transmembrane region" description="Helical" evidence="12">
    <location>
        <begin position="470"/>
        <end position="493"/>
    </location>
</feature>
<proteinExistence type="inferred from homology"/>
<evidence type="ECO:0000313" key="14">
    <source>
        <dbReference type="EMBL" id="KAK6638801.1"/>
    </source>
</evidence>
<keyword evidence="8 12" id="KW-1133">Transmembrane helix</keyword>
<dbReference type="Gene3D" id="1.50.10.10">
    <property type="match status" value="2"/>
</dbReference>
<evidence type="ECO:0000256" key="8">
    <source>
        <dbReference type="ARBA" id="ARBA00022989"/>
    </source>
</evidence>
<dbReference type="SMART" id="SM00780">
    <property type="entry name" value="PIG-X"/>
    <property type="match status" value="1"/>
</dbReference>
<comment type="similarity">
    <text evidence="3">Belongs to the LanC-like protein family.</text>
</comment>
<protein>
    <recommendedName>
        <fullName evidence="16">LanC-like protein 1</fullName>
    </recommendedName>
</protein>
<dbReference type="SUPFAM" id="SSF158745">
    <property type="entry name" value="LanC-like"/>
    <property type="match status" value="2"/>
</dbReference>
<evidence type="ECO:0000256" key="4">
    <source>
        <dbReference type="ARBA" id="ARBA00010345"/>
    </source>
</evidence>
<dbReference type="PRINTS" id="PR01951">
    <property type="entry name" value="LANCEUKARYTE"/>
</dbReference>
<dbReference type="GO" id="GO:0005975">
    <property type="term" value="P:carbohydrate metabolic process"/>
    <property type="evidence" value="ECO:0007669"/>
    <property type="project" value="InterPro"/>
</dbReference>
<evidence type="ECO:0000256" key="10">
    <source>
        <dbReference type="ARBA" id="ARBA00023180"/>
    </source>
</evidence>
<feature type="binding site" evidence="11">
    <location>
        <position position="579"/>
    </location>
    <ligand>
        <name>Zn(2+)</name>
        <dbReference type="ChEBI" id="CHEBI:29105"/>
    </ligand>
</feature>
<feature type="binding site" evidence="11">
    <location>
        <position position="625"/>
    </location>
    <ligand>
        <name>Zn(2+)</name>
        <dbReference type="ChEBI" id="CHEBI:29105"/>
    </ligand>
</feature>
<evidence type="ECO:0000256" key="1">
    <source>
        <dbReference type="ARBA" id="ARBA00004389"/>
    </source>
</evidence>
<feature type="binding site" evidence="11">
    <location>
        <position position="626"/>
    </location>
    <ligand>
        <name>Zn(2+)</name>
        <dbReference type="ChEBI" id="CHEBI:29105"/>
    </ligand>
</feature>
<evidence type="ECO:0000256" key="3">
    <source>
        <dbReference type="ARBA" id="ARBA00007179"/>
    </source>
</evidence>
<keyword evidence="11" id="KW-0862">Zinc</keyword>
<dbReference type="InterPro" id="IPR007822">
    <property type="entry name" value="LANC-like"/>
</dbReference>
<keyword evidence="9 12" id="KW-0472">Membrane</keyword>
<feature type="transmembrane region" description="Helical" evidence="12">
    <location>
        <begin position="432"/>
        <end position="450"/>
    </location>
</feature>
<evidence type="ECO:0000256" key="9">
    <source>
        <dbReference type="ARBA" id="ARBA00023136"/>
    </source>
</evidence>
<evidence type="ECO:0000256" key="2">
    <source>
        <dbReference type="ARBA" id="ARBA00004687"/>
    </source>
</evidence>
<dbReference type="CDD" id="cd04794">
    <property type="entry name" value="euk_LANCL"/>
    <property type="match status" value="1"/>
</dbReference>
<keyword evidence="5" id="KW-0337">GPI-anchor biosynthesis</keyword>
<dbReference type="EMBL" id="JAWJWE010000003">
    <property type="protein sequence ID" value="KAK6638801.1"/>
    <property type="molecule type" value="Genomic_DNA"/>
</dbReference>
<comment type="similarity">
    <text evidence="4">Belongs to the PIGX family.</text>
</comment>
<dbReference type="Proteomes" id="UP001372834">
    <property type="component" value="Unassembled WGS sequence"/>
</dbReference>
<reference evidence="14 15" key="1">
    <citation type="submission" date="2023-10" db="EMBL/GenBank/DDBJ databases">
        <title>Genomes of two closely related lineages of the louse Polyplax serrata with different host specificities.</title>
        <authorList>
            <person name="Martinu J."/>
            <person name="Tarabai H."/>
            <person name="Stefka J."/>
            <person name="Hypsa V."/>
        </authorList>
    </citation>
    <scope>NUCLEOTIDE SEQUENCE [LARGE SCALE GENOMIC DNA]</scope>
    <source>
        <strain evidence="14">HR10_N</strain>
    </source>
</reference>
<evidence type="ECO:0000256" key="6">
    <source>
        <dbReference type="ARBA" id="ARBA00022692"/>
    </source>
</evidence>
<dbReference type="GO" id="GO:0005886">
    <property type="term" value="C:plasma membrane"/>
    <property type="evidence" value="ECO:0007669"/>
    <property type="project" value="TreeGrafter"/>
</dbReference>
<name>A0AAN8PC27_POLSC</name>
<feature type="signal peptide" evidence="13">
    <location>
        <begin position="1"/>
        <end position="17"/>
    </location>
</feature>
<sequence>MIRYLSLFSVWLMLAWADESDIGCRTHATILRQLEREGFHLDIHSFIELVVNVETAWKWDNCSVLLREHITDSFYVNPDQLSELSRTGISQTCTSDSVNVEIPKHQATGHSVYVYGKLNRSQNLVYVHLNFPMHMRYQEPKVNGGYSLAELKSPVLLINCPNIDCTNLHKSKAPCHMCGSEMCTWTRFPFKTNNQNMTLPIPVGNLSHLQLVTIVTYILTYGDKEMLRKLLMFQNHNNGRFPLKVFRYQKYRKSIVFYQSSQNIKTSTKMMSVEKRHFDNPFPEFVPHKENHLVDLQTKKIHSNFLEKLKSTSHKLMEILEQHLPSGRKDGSVYTGTAGVALLYLMLHERNNNPSYLESAADLIEKSLARLKNKDVSFICGDAGPLAIASVVFYKQNKVERSKECVSRLLGLMPRVASLESNLPDELLYGRVGYLYSLMFVVTSVISSGRNLSKRENISVPLMYEWYEEYYLGGAHGIAGILYLVLQIVDVVIRMGQALAREEKTTAPLMFEWHNKKYLGGAHGVAGIMFVLMQAKQYLTQEQIQLVRPTVDFLLGIRYSSGNFPSSLGSNTDRLVHWCHGAPGSVQMLCAAYQIFGDQKYLTAAEVCGDVVWERGLLRKGYGICHGVAGNAYTFLILYQTTRDIKHLYRACKFAEWCTTYNQYQERIPDRPYSLFEGLAGTIYFLNDIQDPMNARFPCFTI</sequence>
<dbReference type="PANTHER" id="PTHR12736">
    <property type="entry name" value="LANC-LIKE PROTEIN"/>
    <property type="match status" value="1"/>
</dbReference>
<keyword evidence="6 12" id="KW-0812">Transmembrane</keyword>
<gene>
    <name evidence="14" type="ORF">RUM43_007070</name>
</gene>
<dbReference type="PANTHER" id="PTHR12736:SF21">
    <property type="entry name" value="LANC-LIKE PROTEIN 2"/>
    <property type="match status" value="1"/>
</dbReference>
<comment type="pathway">
    <text evidence="2">Glycolipid biosynthesis; glycosylphosphatidylinositol-anchor biosynthesis.</text>
</comment>
<evidence type="ECO:0000256" key="11">
    <source>
        <dbReference type="PIRSR" id="PIRSR607822-1"/>
    </source>
</evidence>
<feature type="chain" id="PRO_5043003427" description="LanC-like protein 1" evidence="13">
    <location>
        <begin position="18"/>
        <end position="702"/>
    </location>
</feature>
<evidence type="ECO:0000256" key="5">
    <source>
        <dbReference type="ARBA" id="ARBA00022502"/>
    </source>
</evidence>
<dbReference type="Pfam" id="PF05147">
    <property type="entry name" value="LANC_like"/>
    <property type="match status" value="2"/>
</dbReference>
<comment type="caution">
    <text evidence="14">The sequence shown here is derived from an EMBL/GenBank/DDBJ whole genome shotgun (WGS) entry which is preliminary data.</text>
</comment>
<keyword evidence="11" id="KW-0479">Metal-binding</keyword>
<dbReference type="GO" id="GO:0046872">
    <property type="term" value="F:metal ion binding"/>
    <property type="evidence" value="ECO:0007669"/>
    <property type="project" value="UniProtKB-KW"/>
</dbReference>
<dbReference type="InterPro" id="IPR012341">
    <property type="entry name" value="6hp_glycosidase-like_sf"/>
</dbReference>
<keyword evidence="10" id="KW-0325">Glycoprotein</keyword>
<dbReference type="SMART" id="SM01260">
    <property type="entry name" value="LANC_like"/>
    <property type="match status" value="1"/>
</dbReference>
<accession>A0AAN8PC27</accession>